<feature type="domain" description="PB1" evidence="9">
    <location>
        <begin position="96"/>
        <end position="184"/>
    </location>
</feature>
<accession>A0A6P5Y3L2</accession>
<dbReference type="InterPro" id="IPR033389">
    <property type="entry name" value="AUX/IAA_dom"/>
</dbReference>
<evidence type="ECO:0000256" key="2">
    <source>
        <dbReference type="ARBA" id="ARBA00006728"/>
    </source>
</evidence>
<keyword evidence="7 8" id="KW-0927">Auxin signaling pathway</keyword>
<dbReference type="GO" id="GO:0009734">
    <property type="term" value="P:auxin-activated signaling pathway"/>
    <property type="evidence" value="ECO:0007669"/>
    <property type="project" value="UniProtKB-UniRule"/>
</dbReference>
<proteinExistence type="inferred from homology"/>
<keyword evidence="6 8" id="KW-0539">Nucleus</keyword>
<keyword evidence="5 8" id="KW-0804">Transcription</keyword>
<dbReference type="GO" id="GO:0005634">
    <property type="term" value="C:nucleus"/>
    <property type="evidence" value="ECO:0007669"/>
    <property type="project" value="UniProtKB-SubCell"/>
</dbReference>
<dbReference type="AlphaFoldDB" id="A0A6P5Y3L2"/>
<evidence type="ECO:0000256" key="4">
    <source>
        <dbReference type="ARBA" id="ARBA00023015"/>
    </source>
</evidence>
<dbReference type="Gene3D" id="3.10.20.90">
    <property type="entry name" value="Phosphatidylinositol 3-kinase Catalytic Subunit, Chain A, domain 1"/>
    <property type="match status" value="1"/>
</dbReference>
<evidence type="ECO:0000313" key="10">
    <source>
        <dbReference type="Proteomes" id="UP000515121"/>
    </source>
</evidence>
<keyword evidence="4 8" id="KW-0805">Transcription regulation</keyword>
<comment type="subcellular location">
    <subcellularLocation>
        <location evidence="1 8">Nucleus</location>
    </subcellularLocation>
</comment>
<evidence type="ECO:0000256" key="7">
    <source>
        <dbReference type="ARBA" id="ARBA00023294"/>
    </source>
</evidence>
<reference evidence="11" key="1">
    <citation type="submission" date="2025-08" db="UniProtKB">
        <authorList>
            <consortium name="RefSeq"/>
        </authorList>
    </citation>
    <scope>IDENTIFICATION</scope>
    <source>
        <tissue evidence="11">Fruit stalk</tissue>
    </source>
</reference>
<protein>
    <recommendedName>
        <fullName evidence="8">Auxin-responsive protein</fullName>
    </recommendedName>
</protein>
<dbReference type="InterPro" id="IPR053793">
    <property type="entry name" value="PB1-like"/>
</dbReference>
<dbReference type="GO" id="GO:0006355">
    <property type="term" value="P:regulation of DNA-templated transcription"/>
    <property type="evidence" value="ECO:0007669"/>
    <property type="project" value="InterPro"/>
</dbReference>
<evidence type="ECO:0000256" key="3">
    <source>
        <dbReference type="ARBA" id="ARBA00022491"/>
    </source>
</evidence>
<comment type="similarity">
    <text evidence="2 8">Belongs to the Aux/IAA family.</text>
</comment>
<organism evidence="10 11">
    <name type="scientific">Durio zibethinus</name>
    <name type="common">Durian</name>
    <dbReference type="NCBI Taxonomy" id="66656"/>
    <lineage>
        <taxon>Eukaryota</taxon>
        <taxon>Viridiplantae</taxon>
        <taxon>Streptophyta</taxon>
        <taxon>Embryophyta</taxon>
        <taxon>Tracheophyta</taxon>
        <taxon>Spermatophyta</taxon>
        <taxon>Magnoliopsida</taxon>
        <taxon>eudicotyledons</taxon>
        <taxon>Gunneridae</taxon>
        <taxon>Pentapetalae</taxon>
        <taxon>rosids</taxon>
        <taxon>malvids</taxon>
        <taxon>Malvales</taxon>
        <taxon>Malvaceae</taxon>
        <taxon>Helicteroideae</taxon>
        <taxon>Durio</taxon>
    </lineage>
</organism>
<dbReference type="SUPFAM" id="SSF54277">
    <property type="entry name" value="CAD &amp; PB1 domains"/>
    <property type="match status" value="1"/>
</dbReference>
<dbReference type="PROSITE" id="PS51745">
    <property type="entry name" value="PB1"/>
    <property type="match status" value="1"/>
</dbReference>
<keyword evidence="10" id="KW-1185">Reference proteome</keyword>
<comment type="subunit">
    <text evidence="8">Homodimers and heterodimers.</text>
</comment>
<evidence type="ECO:0000256" key="8">
    <source>
        <dbReference type="RuleBase" id="RU004549"/>
    </source>
</evidence>
<dbReference type="GeneID" id="111288401"/>
<evidence type="ECO:0000256" key="6">
    <source>
        <dbReference type="ARBA" id="ARBA00023242"/>
    </source>
</evidence>
<sequence>MDSNASGFLLNNSTLHSVYYQSKEDNGIIDLGLSLRTLQPEAYHPSTHVVGLEAYSDLISWPEANSQLKSSNTAHSRLAHGDCDDEAEGVQSRERWAYAKVNMDGVMVGRKVCMLDHVGYSGLARQLEEMFGSQTVSGLRLFEVESEFSLFYQDKEENWRNVVDVPWKEFVERVKRLRISRKNEALHPRSSSFN</sequence>
<dbReference type="RefSeq" id="XP_022735017.1">
    <property type="nucleotide sequence ID" value="XM_022879282.1"/>
</dbReference>
<dbReference type="Proteomes" id="UP000515121">
    <property type="component" value="Unplaced"/>
</dbReference>
<evidence type="ECO:0000313" key="11">
    <source>
        <dbReference type="RefSeq" id="XP_022735017.1"/>
    </source>
</evidence>
<gene>
    <name evidence="11" type="primary">LOC111288401</name>
</gene>
<keyword evidence="3 8" id="KW-0678">Repressor</keyword>
<dbReference type="OrthoDB" id="1900465at2759"/>
<evidence type="ECO:0000256" key="5">
    <source>
        <dbReference type="ARBA" id="ARBA00023163"/>
    </source>
</evidence>
<evidence type="ECO:0000256" key="1">
    <source>
        <dbReference type="ARBA" id="ARBA00004123"/>
    </source>
</evidence>
<evidence type="ECO:0000259" key="9">
    <source>
        <dbReference type="PROSITE" id="PS51745"/>
    </source>
</evidence>
<name>A0A6P5Y3L2_DURZI</name>
<dbReference type="Pfam" id="PF02309">
    <property type="entry name" value="AUX_IAA"/>
    <property type="match status" value="1"/>
</dbReference>
<dbReference type="PANTHER" id="PTHR31734:SF114">
    <property type="entry name" value="AUXIN-RESPONSIVE PROTEIN IAA32"/>
    <property type="match status" value="1"/>
</dbReference>
<dbReference type="KEGG" id="dzi:111288401"/>
<dbReference type="InterPro" id="IPR003311">
    <property type="entry name" value="AUX_IAA"/>
</dbReference>
<comment type="function">
    <text evidence="8">Aux/IAA proteins are short-lived transcriptional factors that function as repressors of early auxin response genes at low auxin concentrations.</text>
</comment>
<dbReference type="PANTHER" id="PTHR31734">
    <property type="entry name" value="AUXIN-RESPONSIVE PROTEIN IAA17"/>
    <property type="match status" value="1"/>
</dbReference>